<evidence type="ECO:0000256" key="1">
    <source>
        <dbReference type="ARBA" id="ARBA00022729"/>
    </source>
</evidence>
<dbReference type="Gene3D" id="3.40.190.10">
    <property type="entry name" value="Periplasmic binding protein-like II"/>
    <property type="match status" value="1"/>
</dbReference>
<dbReference type="OrthoDB" id="9046151at2"/>
<dbReference type="GO" id="GO:1904680">
    <property type="term" value="F:peptide transmembrane transporter activity"/>
    <property type="evidence" value="ECO:0007669"/>
    <property type="project" value="TreeGrafter"/>
</dbReference>
<dbReference type="GO" id="GO:0043190">
    <property type="term" value="C:ATP-binding cassette (ABC) transporter complex"/>
    <property type="evidence" value="ECO:0007669"/>
    <property type="project" value="InterPro"/>
</dbReference>
<dbReference type="KEGG" id="cwo:Cwoe_2323"/>
<dbReference type="eggNOG" id="COG0747">
    <property type="taxonomic scope" value="Bacteria"/>
</dbReference>
<proteinExistence type="predicted"/>
<dbReference type="Gene3D" id="3.90.76.10">
    <property type="entry name" value="Dipeptide-binding Protein, Domain 1"/>
    <property type="match status" value="1"/>
</dbReference>
<feature type="chain" id="PRO_5038674121" evidence="2">
    <location>
        <begin position="19"/>
        <end position="518"/>
    </location>
</feature>
<evidence type="ECO:0000313" key="5">
    <source>
        <dbReference type="Proteomes" id="UP000008229"/>
    </source>
</evidence>
<evidence type="ECO:0000256" key="2">
    <source>
        <dbReference type="SAM" id="SignalP"/>
    </source>
</evidence>
<dbReference type="Pfam" id="PF00496">
    <property type="entry name" value="SBP_bac_5"/>
    <property type="match status" value="1"/>
</dbReference>
<dbReference type="PANTHER" id="PTHR30290:SF38">
    <property type="entry name" value="D,D-DIPEPTIDE-BINDING PERIPLASMIC PROTEIN DDPA-RELATED"/>
    <property type="match status" value="1"/>
</dbReference>
<dbReference type="PANTHER" id="PTHR30290">
    <property type="entry name" value="PERIPLASMIC BINDING COMPONENT OF ABC TRANSPORTER"/>
    <property type="match status" value="1"/>
</dbReference>
<feature type="domain" description="Solute-binding protein family 5" evidence="3">
    <location>
        <begin position="77"/>
        <end position="434"/>
    </location>
</feature>
<dbReference type="Proteomes" id="UP000008229">
    <property type="component" value="Chromosome"/>
</dbReference>
<organism evidence="4 5">
    <name type="scientific">Conexibacter woesei (strain DSM 14684 / CCUG 47730 / CIP 108061 / JCM 11494 / NBRC 100937 / ID131577)</name>
    <dbReference type="NCBI Taxonomy" id="469383"/>
    <lineage>
        <taxon>Bacteria</taxon>
        <taxon>Bacillati</taxon>
        <taxon>Actinomycetota</taxon>
        <taxon>Thermoleophilia</taxon>
        <taxon>Solirubrobacterales</taxon>
        <taxon>Conexibacteraceae</taxon>
        <taxon>Conexibacter</taxon>
    </lineage>
</organism>
<dbReference type="PROSITE" id="PS51257">
    <property type="entry name" value="PROKAR_LIPOPROTEIN"/>
    <property type="match status" value="1"/>
</dbReference>
<gene>
    <name evidence="4" type="ordered locus">Cwoe_2323</name>
</gene>
<keyword evidence="1 2" id="KW-0732">Signal</keyword>
<dbReference type="EMBL" id="CP001854">
    <property type="protein sequence ID" value="ADB50747.1"/>
    <property type="molecule type" value="Genomic_DNA"/>
</dbReference>
<evidence type="ECO:0000313" key="4">
    <source>
        <dbReference type="EMBL" id="ADB50747.1"/>
    </source>
</evidence>
<dbReference type="RefSeq" id="WP_012933798.1">
    <property type="nucleotide sequence ID" value="NC_013739.1"/>
</dbReference>
<dbReference type="InterPro" id="IPR000914">
    <property type="entry name" value="SBP_5_dom"/>
</dbReference>
<dbReference type="InterPro" id="IPR039424">
    <property type="entry name" value="SBP_5"/>
</dbReference>
<dbReference type="GO" id="GO:0015833">
    <property type="term" value="P:peptide transport"/>
    <property type="evidence" value="ECO:0007669"/>
    <property type="project" value="TreeGrafter"/>
</dbReference>
<dbReference type="InterPro" id="IPR030678">
    <property type="entry name" value="Peptide/Ni-bd"/>
</dbReference>
<accession>D3F6I0</accession>
<protein>
    <submittedName>
        <fullName evidence="4">Extracellular solute-binding protein family 5</fullName>
    </submittedName>
</protein>
<sequence precursor="true">MRTSRVLAALACIGGLVAAGCGSATTNSDRPLSTLRVPFQSDVPGGVDPDVFYDVEGLQITNSAYEGLLGYADDGRLVGELATDWRAGADGRTYDFTLRPGVRFSDGTPFDAQAMKASFERRRQVDAGPAYMLADVEQVEALSPRRLRVRLSRPNAAFLDHLASPYGPKAVSPTAVQRHARDGDLAKGWLQTHTAGTGAYELTEAVPGQRFVMRASPTWRRSKPTVREVQFTVVPDAATQVTELRGGQLDLITHGLTTADVQALRGAGGAKVTTRPSTLRMMLYLNTAAGTLRDAEVRRAFLKFVDRDALVDTVYGDLARASDSFYPDGTSIARAAPLDVPVDPDQLRALSSRFTEPLVIGAVQGDGPAAGQIAQLLQGQLQQAGIKATTRDIPLAQVYDLTTRPSARPDVLIVTNVPDDLAPDSWSRVYLRTGGSVNWLSCSVPEADRLIDEAVVARGAARQRELGVEAAAAWMEHGCVLPLAELQNVTVSRKGVENVKGGPARPFAVDVDKLRQAR</sequence>
<dbReference type="STRING" id="469383.Cwoe_2323"/>
<dbReference type="SUPFAM" id="SSF53850">
    <property type="entry name" value="Periplasmic binding protein-like II"/>
    <property type="match status" value="1"/>
</dbReference>
<dbReference type="HOGENOM" id="CLU_017028_7_2_11"/>
<dbReference type="PIRSF" id="PIRSF002741">
    <property type="entry name" value="MppA"/>
    <property type="match status" value="1"/>
</dbReference>
<dbReference type="GO" id="GO:0042597">
    <property type="term" value="C:periplasmic space"/>
    <property type="evidence" value="ECO:0007669"/>
    <property type="project" value="UniProtKB-ARBA"/>
</dbReference>
<reference evidence="5" key="2">
    <citation type="submission" date="2010-01" db="EMBL/GenBank/DDBJ databases">
        <title>The complete genome of Conexibacter woesei DSM 14684.</title>
        <authorList>
            <consortium name="US DOE Joint Genome Institute (JGI-PGF)"/>
            <person name="Lucas S."/>
            <person name="Copeland A."/>
            <person name="Lapidus A."/>
            <person name="Glavina del Rio T."/>
            <person name="Dalin E."/>
            <person name="Tice H."/>
            <person name="Bruce D."/>
            <person name="Goodwin L."/>
            <person name="Pitluck S."/>
            <person name="Kyrpides N."/>
            <person name="Mavromatis K."/>
            <person name="Ivanova N."/>
            <person name="Mikhailova N."/>
            <person name="Chertkov O."/>
            <person name="Brettin T."/>
            <person name="Detter J.C."/>
            <person name="Han C."/>
            <person name="Larimer F."/>
            <person name="Land M."/>
            <person name="Hauser L."/>
            <person name="Markowitz V."/>
            <person name="Cheng J.-F."/>
            <person name="Hugenholtz P."/>
            <person name="Woyke T."/>
            <person name="Wu D."/>
            <person name="Pukall R."/>
            <person name="Steenblock K."/>
            <person name="Schneider S."/>
            <person name="Klenk H.-P."/>
            <person name="Eisen J.A."/>
        </authorList>
    </citation>
    <scope>NUCLEOTIDE SEQUENCE [LARGE SCALE GENOMIC DNA]</scope>
    <source>
        <strain evidence="5">DSM 14684 / CIP 108061 / JCM 11494 / NBRC 100937 / ID131577</strain>
    </source>
</reference>
<reference evidence="4 5" key="1">
    <citation type="journal article" date="2010" name="Stand. Genomic Sci.">
        <title>Complete genome sequence of Conexibacter woesei type strain (ID131577).</title>
        <authorList>
            <person name="Pukall R."/>
            <person name="Lapidus A."/>
            <person name="Glavina Del Rio T."/>
            <person name="Copeland A."/>
            <person name="Tice H."/>
            <person name="Cheng J.-F."/>
            <person name="Lucas S."/>
            <person name="Chen F."/>
            <person name="Nolan M."/>
            <person name="Bruce D."/>
            <person name="Goodwin L."/>
            <person name="Pitluck S."/>
            <person name="Mavromatis K."/>
            <person name="Ivanova N."/>
            <person name="Ovchinnikova G."/>
            <person name="Pati A."/>
            <person name="Chen A."/>
            <person name="Palaniappan K."/>
            <person name="Land M."/>
            <person name="Hauser L."/>
            <person name="Chang Y.-J."/>
            <person name="Jeffries C.D."/>
            <person name="Chain P."/>
            <person name="Meincke L."/>
            <person name="Sims D."/>
            <person name="Brettin T."/>
            <person name="Detter J.C."/>
            <person name="Rohde M."/>
            <person name="Goeker M."/>
            <person name="Bristow J."/>
            <person name="Eisen J.A."/>
            <person name="Markowitz V."/>
            <person name="Kyrpides N.C."/>
            <person name="Klenk H.-P."/>
            <person name="Hugenholtz P."/>
        </authorList>
    </citation>
    <scope>NUCLEOTIDE SEQUENCE [LARGE SCALE GENOMIC DNA]</scope>
    <source>
        <strain evidence="5">DSM 14684 / CIP 108061 / JCM 11494 / NBRC 100937 / ID131577</strain>
    </source>
</reference>
<evidence type="ECO:0000259" key="3">
    <source>
        <dbReference type="Pfam" id="PF00496"/>
    </source>
</evidence>
<keyword evidence="5" id="KW-1185">Reference proteome</keyword>
<name>D3F6I0_CONWI</name>
<dbReference type="Gene3D" id="3.10.105.10">
    <property type="entry name" value="Dipeptide-binding Protein, Domain 3"/>
    <property type="match status" value="1"/>
</dbReference>
<feature type="signal peptide" evidence="2">
    <location>
        <begin position="1"/>
        <end position="18"/>
    </location>
</feature>
<dbReference type="AlphaFoldDB" id="D3F6I0"/>